<reference evidence="1 2" key="1">
    <citation type="submission" date="2018-04" db="EMBL/GenBank/DDBJ databases">
        <title>Genomic Encyclopedia of Archaeal and Bacterial Type Strains, Phase II (KMG-II): from individual species to whole genera.</title>
        <authorList>
            <person name="Goeker M."/>
        </authorList>
    </citation>
    <scope>NUCLEOTIDE SEQUENCE [LARGE SCALE GENOMIC DNA]</scope>
    <source>
        <strain evidence="1 2">DSM 28823</strain>
    </source>
</reference>
<dbReference type="InterPro" id="IPR027417">
    <property type="entry name" value="P-loop_NTPase"/>
</dbReference>
<accession>A0A2T5C3F6</accession>
<evidence type="ECO:0008006" key="3">
    <source>
        <dbReference type="Google" id="ProtNLM"/>
    </source>
</evidence>
<dbReference type="Proteomes" id="UP000243525">
    <property type="component" value="Unassembled WGS sequence"/>
</dbReference>
<evidence type="ECO:0000313" key="2">
    <source>
        <dbReference type="Proteomes" id="UP000243525"/>
    </source>
</evidence>
<sequence length="220" mass="25567">MIQISNIMEQNHKNPLFDRTNIAGRRPFIKVSYDQFCSRLVRNGNQLLFSRGISRRFELSPKNEDLIKQLYLYATCNETCLYDLNKGLFFMGSIGAGKTLLMKAFLMIFNQEEYSKNVRILSATDYVELVSRDGNPIQDLRKKPLFIDDLGKEADEIKVYGKDIRPFAELLPIRYESGGITFFTSNYNLESLSKFYGLHIVDRLREMCTFITITGESRRH</sequence>
<keyword evidence="2" id="KW-1185">Reference proteome</keyword>
<dbReference type="EMBL" id="QAAD01000005">
    <property type="protein sequence ID" value="PTN09311.1"/>
    <property type="molecule type" value="Genomic_DNA"/>
</dbReference>
<dbReference type="OrthoDB" id="835620at2"/>
<evidence type="ECO:0000313" key="1">
    <source>
        <dbReference type="EMBL" id="PTN09311.1"/>
    </source>
</evidence>
<protein>
    <recommendedName>
        <fullName evidence="3">DNA replication protein DnaC</fullName>
    </recommendedName>
</protein>
<organism evidence="1 2">
    <name type="scientific">Mangrovibacterium marinum</name>
    <dbReference type="NCBI Taxonomy" id="1639118"/>
    <lineage>
        <taxon>Bacteria</taxon>
        <taxon>Pseudomonadati</taxon>
        <taxon>Bacteroidota</taxon>
        <taxon>Bacteroidia</taxon>
        <taxon>Marinilabiliales</taxon>
        <taxon>Prolixibacteraceae</taxon>
        <taxon>Mangrovibacterium</taxon>
    </lineage>
</organism>
<dbReference type="AlphaFoldDB" id="A0A2T5C3F6"/>
<gene>
    <name evidence="1" type="ORF">C8N47_105152</name>
</gene>
<name>A0A2T5C3F6_9BACT</name>
<dbReference type="SUPFAM" id="SSF52540">
    <property type="entry name" value="P-loop containing nucleoside triphosphate hydrolases"/>
    <property type="match status" value="1"/>
</dbReference>
<dbReference type="Gene3D" id="3.40.50.300">
    <property type="entry name" value="P-loop containing nucleotide triphosphate hydrolases"/>
    <property type="match status" value="1"/>
</dbReference>
<comment type="caution">
    <text evidence="1">The sequence shown here is derived from an EMBL/GenBank/DDBJ whole genome shotgun (WGS) entry which is preliminary data.</text>
</comment>
<proteinExistence type="predicted"/>
<dbReference type="RefSeq" id="WP_107821717.1">
    <property type="nucleotide sequence ID" value="NZ_QAAD01000005.1"/>
</dbReference>